<dbReference type="InterPro" id="IPR005135">
    <property type="entry name" value="Endo/exonuclease/phosphatase"/>
</dbReference>
<dbReference type="PANTHER" id="PTHR47510:SF3">
    <property type="entry name" value="ENDO_EXONUCLEASE_PHOSPHATASE DOMAIN-CONTAINING PROTEIN"/>
    <property type="match status" value="1"/>
</dbReference>
<accession>A0ABM5KSB7</accession>
<dbReference type="RefSeq" id="XP_050513078.1">
    <property type="nucleotide sequence ID" value="XM_050657121.1"/>
</dbReference>
<feature type="region of interest" description="Disordered" evidence="1">
    <location>
        <begin position="66"/>
        <end position="89"/>
    </location>
</feature>
<dbReference type="Proteomes" id="UP001652700">
    <property type="component" value="Unplaced"/>
</dbReference>
<dbReference type="PANTHER" id="PTHR47510">
    <property type="entry name" value="REVERSE TRANSCRIPTASE DOMAIN-CONTAINING PROTEIN"/>
    <property type="match status" value="1"/>
</dbReference>
<dbReference type="GeneID" id="126888726"/>
<evidence type="ECO:0000313" key="4">
    <source>
        <dbReference type="Proteomes" id="UP001652700"/>
    </source>
</evidence>
<keyword evidence="4" id="KW-1185">Reference proteome</keyword>
<protein>
    <recommendedName>
        <fullName evidence="2">Endonuclease/exonuclease/phosphatase domain-containing protein</fullName>
    </recommendedName>
</protein>
<sequence>MAPQKNGRVYDSEVKCCKKCYKVAQSGLLCANCGTLSHSGCLKQLKSIKYIDDETVICCEESVRLSDPPNKTLDSEADDEDPRQTEISDGPKTMARRLLCKQVFYEASNTYSNKMKDEETTVNPPSNFQNNLIQQGTVSMFHVNLQCISNKVDMINAFLADKKFYDVICFSEHWQTEENLKLINISGFSLANFFCRVEKKQGGVAIYVKENLMYSSLNLNEYNVEQTSEFCAIYIPSMRTNILTVYRSGNGDCDLFLVNFENVIAFLLNKADKLIILGDFNINFKIKSESSYDIQNLLMSFGLEITINDYTRITSQSSSCIDNIMTNFSENIYRVGVFEPCFSDHRAQFISIDSDLKVVDTNQSFQRSITSSGLQKLKYALASTKMDFFYDTNNDPDVLMFFLTETYNNLILKFFPLKKVRQTAKITPVQWFNDELRSYRSNLSLIKHIADVTKDPDIFKLYKQQKYEYNRQLQNAKKSAYSGFITNSNNKPRDCWKILNFERGNTRSSSVQPDLSPDEINQFFITIAENIITSLPTINNDILFSYRNYPSPSKSFCFRPVVEDEISQIIKSLNNSNCKDVHEINSKILKETYQIVLTPFTHLINLILSTGVFPEALKYSKLWGSAGKSNLDLGSLDHWYYKNSRDLEMNIVNNTTAKFAKSHEQRLSQHFNVEAIQLLGNTDLARRLKRKKPIELVK</sequence>
<evidence type="ECO:0000313" key="3">
    <source>
        <dbReference type="EnsemblMetazoa" id="XP_050513078.1"/>
    </source>
</evidence>
<evidence type="ECO:0000256" key="1">
    <source>
        <dbReference type="SAM" id="MobiDB-lite"/>
    </source>
</evidence>
<name>A0ABM5KSB7_DIAVI</name>
<dbReference type="Gene3D" id="3.60.10.10">
    <property type="entry name" value="Endonuclease/exonuclease/phosphatase"/>
    <property type="match status" value="1"/>
</dbReference>
<dbReference type="Pfam" id="PF03372">
    <property type="entry name" value="Exo_endo_phos"/>
    <property type="match status" value="1"/>
</dbReference>
<dbReference type="SUPFAM" id="SSF56219">
    <property type="entry name" value="DNase I-like"/>
    <property type="match status" value="1"/>
</dbReference>
<reference evidence="3" key="1">
    <citation type="submission" date="2025-05" db="UniProtKB">
        <authorList>
            <consortium name="EnsemblMetazoa"/>
        </authorList>
    </citation>
    <scope>IDENTIFICATION</scope>
</reference>
<dbReference type="InterPro" id="IPR036691">
    <property type="entry name" value="Endo/exonu/phosph_ase_sf"/>
</dbReference>
<organism evidence="3 4">
    <name type="scientific">Diabrotica virgifera virgifera</name>
    <name type="common">western corn rootworm</name>
    <dbReference type="NCBI Taxonomy" id="50390"/>
    <lineage>
        <taxon>Eukaryota</taxon>
        <taxon>Metazoa</taxon>
        <taxon>Ecdysozoa</taxon>
        <taxon>Arthropoda</taxon>
        <taxon>Hexapoda</taxon>
        <taxon>Insecta</taxon>
        <taxon>Pterygota</taxon>
        <taxon>Neoptera</taxon>
        <taxon>Endopterygota</taxon>
        <taxon>Coleoptera</taxon>
        <taxon>Polyphaga</taxon>
        <taxon>Cucujiformia</taxon>
        <taxon>Chrysomeloidea</taxon>
        <taxon>Chrysomelidae</taxon>
        <taxon>Galerucinae</taxon>
        <taxon>Diabroticina</taxon>
        <taxon>Diabroticites</taxon>
        <taxon>Diabrotica</taxon>
    </lineage>
</organism>
<proteinExistence type="predicted"/>
<dbReference type="EnsemblMetazoa" id="XM_050657121.1">
    <property type="protein sequence ID" value="XP_050513078.1"/>
    <property type="gene ID" value="LOC126888726"/>
</dbReference>
<feature type="domain" description="Endonuclease/exonuclease/phosphatase" evidence="2">
    <location>
        <begin position="162"/>
        <end position="345"/>
    </location>
</feature>
<evidence type="ECO:0000259" key="2">
    <source>
        <dbReference type="Pfam" id="PF03372"/>
    </source>
</evidence>